<evidence type="ECO:0000313" key="9">
    <source>
        <dbReference type="Proteomes" id="UP000074410"/>
    </source>
</evidence>
<dbReference type="EMBL" id="LDTD01000101">
    <property type="protein sequence ID" value="KTT68499.1"/>
    <property type="molecule type" value="Genomic_DNA"/>
</dbReference>
<evidence type="ECO:0000313" key="5">
    <source>
        <dbReference type="EMBL" id="NNG52887.1"/>
    </source>
</evidence>
<dbReference type="Proteomes" id="UP000072867">
    <property type="component" value="Unassembled WGS sequence"/>
</dbReference>
<accession>A0A147JBT6</accession>
<dbReference type="Proteomes" id="UP000074072">
    <property type="component" value="Unassembled WGS sequence"/>
</dbReference>
<proteinExistence type="predicted"/>
<dbReference type="EMBL" id="LDTC01000015">
    <property type="protein sequence ID" value="KTW16925.1"/>
    <property type="molecule type" value="Genomic_DNA"/>
</dbReference>
<dbReference type="Proteomes" id="UP000531581">
    <property type="component" value="Unassembled WGS sequence"/>
</dbReference>
<dbReference type="PATRIC" id="fig|33051.3.peg.131"/>
<protein>
    <submittedName>
        <fullName evidence="5">DUF3618 domain-containing protein</fullName>
    </submittedName>
</protein>
<dbReference type="STRING" id="33051.SB4_00720"/>
<evidence type="ECO:0000313" key="2">
    <source>
        <dbReference type="EMBL" id="KTT68499.1"/>
    </source>
</evidence>
<evidence type="ECO:0000313" key="10">
    <source>
        <dbReference type="Proteomes" id="UP000531581"/>
    </source>
</evidence>
<comment type="caution">
    <text evidence="4">The sequence shown here is derived from an EMBL/GenBank/DDBJ whole genome shotgun (WGS) entry which is preliminary data.</text>
</comment>
<gene>
    <name evidence="5" type="ORF">HKX05_05950</name>
    <name evidence="6" type="ORF">HLV41_07215</name>
    <name evidence="4" type="ORF">NS258_02835</name>
    <name evidence="2" type="ORF">NS319_13770</name>
    <name evidence="3" type="ORF">SB4_00720</name>
</gene>
<evidence type="ECO:0000313" key="7">
    <source>
        <dbReference type="Proteomes" id="UP000072867"/>
    </source>
</evidence>
<dbReference type="RefSeq" id="WP_058715629.1">
    <property type="nucleotide sequence ID" value="NZ_JABEOV010000010.1"/>
</dbReference>
<keyword evidence="11" id="KW-1185">Reference proteome</keyword>
<evidence type="ECO:0000313" key="11">
    <source>
        <dbReference type="Proteomes" id="UP000557656"/>
    </source>
</evidence>
<dbReference type="EMBL" id="LDTE01000001">
    <property type="protein sequence ID" value="KTW03407.1"/>
    <property type="molecule type" value="Genomic_DNA"/>
</dbReference>
<evidence type="ECO:0000313" key="8">
    <source>
        <dbReference type="Proteomes" id="UP000074072"/>
    </source>
</evidence>
<organism evidence="4 9">
    <name type="scientific">Sphingomonas sanguinis</name>
    <dbReference type="NCBI Taxonomy" id="33051"/>
    <lineage>
        <taxon>Bacteria</taxon>
        <taxon>Pseudomonadati</taxon>
        <taxon>Pseudomonadota</taxon>
        <taxon>Alphaproteobacteria</taxon>
        <taxon>Sphingomonadales</taxon>
        <taxon>Sphingomonadaceae</taxon>
        <taxon>Sphingomonas</taxon>
    </lineage>
</organism>
<dbReference type="Proteomes" id="UP000074410">
    <property type="component" value="Unassembled WGS sequence"/>
</dbReference>
<sequence length="83" mass="8860">MTVAEAEARAAEARERMNQTASRIQARLEPKALAAQAKEAGMSAACSGLETAKNNPATVAGGVAVLGLLLNRRRIARLFKRKR</sequence>
<dbReference type="AlphaFoldDB" id="A0A147JBT6"/>
<evidence type="ECO:0000313" key="3">
    <source>
        <dbReference type="EMBL" id="KTW03407.1"/>
    </source>
</evidence>
<evidence type="ECO:0000313" key="4">
    <source>
        <dbReference type="EMBL" id="KTW16925.1"/>
    </source>
</evidence>
<dbReference type="GeneID" id="78485394"/>
<dbReference type="EMBL" id="JABEOV010000010">
    <property type="protein sequence ID" value="NNG52887.1"/>
    <property type="molecule type" value="Genomic_DNA"/>
</dbReference>
<reference evidence="7 8" key="1">
    <citation type="journal article" date="2016" name="Front. Microbiol.">
        <title>Genomic Resource of Rice Seed Associated Bacteria.</title>
        <authorList>
            <person name="Midha S."/>
            <person name="Bansal K."/>
            <person name="Sharma S."/>
            <person name="Kumar N."/>
            <person name="Patil P.P."/>
            <person name="Chaudhry V."/>
            <person name="Patil P.B."/>
        </authorList>
    </citation>
    <scope>NUCLEOTIDE SEQUENCE [LARGE SCALE GENOMIC DNA]</scope>
    <source>
        <strain evidence="4 9">NS258</strain>
        <strain evidence="2 7">NS319</strain>
        <strain evidence="3 8">SB4</strain>
    </source>
</reference>
<reference evidence="10 11" key="2">
    <citation type="submission" date="2020-05" db="EMBL/GenBank/DDBJ databases">
        <title>Draft Genome Sequences of Sphingomonas sp. Isolated from the International Space Station.</title>
        <authorList>
            <person name="Bijlani S."/>
            <person name="Singh N.K."/>
            <person name="Mason C.E."/>
            <person name="Wang C.C."/>
            <person name="Venkateswaran K."/>
        </authorList>
    </citation>
    <scope>NUCLEOTIDE SEQUENCE [LARGE SCALE GENOMIC DNA]</scope>
    <source>
        <strain evidence="5 11">IIF7SW-B5</strain>
        <strain evidence="6">ISS-IIF7SWP</strain>
    </source>
</reference>
<evidence type="ECO:0000313" key="6">
    <source>
        <dbReference type="EMBL" id="NVP30828.1"/>
    </source>
</evidence>
<feature type="region of interest" description="Disordered" evidence="1">
    <location>
        <begin position="1"/>
        <end position="21"/>
    </location>
</feature>
<name>A0A147JBT6_9SPHN</name>
<evidence type="ECO:0000256" key="1">
    <source>
        <dbReference type="SAM" id="MobiDB-lite"/>
    </source>
</evidence>
<dbReference type="Proteomes" id="UP000557656">
    <property type="component" value="Unassembled WGS sequence"/>
</dbReference>
<dbReference type="EMBL" id="JABYQV010000004">
    <property type="protein sequence ID" value="NVP30828.1"/>
    <property type="molecule type" value="Genomic_DNA"/>
</dbReference>
<feature type="compositionally biased region" description="Basic and acidic residues" evidence="1">
    <location>
        <begin position="1"/>
        <end position="17"/>
    </location>
</feature>